<reference evidence="4 5" key="1">
    <citation type="submission" date="2019-01" db="EMBL/GenBank/DDBJ databases">
        <title>Ancylomarina salipaludis sp. nov., isolated from a salt marsh.</title>
        <authorList>
            <person name="Yoon J.-H."/>
        </authorList>
    </citation>
    <scope>NUCLEOTIDE SEQUENCE [LARGE SCALE GENOMIC DNA]</scope>
    <source>
        <strain evidence="4 5">SHSM-M15</strain>
    </source>
</reference>
<dbReference type="NCBIfam" id="TIGR04183">
    <property type="entry name" value="Por_Secre_tail"/>
    <property type="match status" value="1"/>
</dbReference>
<dbReference type="PANTHER" id="PTHR43739:SF5">
    <property type="entry name" value="EXO-ALPHA-SIALIDASE"/>
    <property type="match status" value="1"/>
</dbReference>
<feature type="chain" id="PRO_5020929450" evidence="2">
    <location>
        <begin position="24"/>
        <end position="960"/>
    </location>
</feature>
<evidence type="ECO:0000313" key="4">
    <source>
        <dbReference type="EMBL" id="RXQ96167.1"/>
    </source>
</evidence>
<dbReference type="PANTHER" id="PTHR43739">
    <property type="entry name" value="XYLOGLUCANASE (EUROFUNG)"/>
    <property type="match status" value="1"/>
</dbReference>
<organism evidence="4 5">
    <name type="scientific">Ancylomarina salipaludis</name>
    <dbReference type="NCBI Taxonomy" id="2501299"/>
    <lineage>
        <taxon>Bacteria</taxon>
        <taxon>Pseudomonadati</taxon>
        <taxon>Bacteroidota</taxon>
        <taxon>Bacteroidia</taxon>
        <taxon>Marinilabiliales</taxon>
        <taxon>Marinifilaceae</taxon>
        <taxon>Ancylomarina</taxon>
    </lineage>
</organism>
<protein>
    <submittedName>
        <fullName evidence="4">T9SS type A sorting domain-containing protein</fullName>
    </submittedName>
</protein>
<accession>A0A4Q1JN95</accession>
<evidence type="ECO:0000313" key="5">
    <source>
        <dbReference type="Proteomes" id="UP000289703"/>
    </source>
</evidence>
<dbReference type="RefSeq" id="WP_129253499.1">
    <property type="nucleotide sequence ID" value="NZ_SAXA01000003.1"/>
</dbReference>
<dbReference type="EMBL" id="SAXA01000003">
    <property type="protein sequence ID" value="RXQ96167.1"/>
    <property type="molecule type" value="Genomic_DNA"/>
</dbReference>
<dbReference type="InterPro" id="IPR015943">
    <property type="entry name" value="WD40/YVTN_repeat-like_dom_sf"/>
</dbReference>
<dbReference type="Pfam" id="PF18962">
    <property type="entry name" value="Por_Secre_tail"/>
    <property type="match status" value="1"/>
</dbReference>
<dbReference type="GO" id="GO:0010411">
    <property type="term" value="P:xyloglucan metabolic process"/>
    <property type="evidence" value="ECO:0007669"/>
    <property type="project" value="TreeGrafter"/>
</dbReference>
<evidence type="ECO:0000256" key="2">
    <source>
        <dbReference type="SAM" id="SignalP"/>
    </source>
</evidence>
<feature type="compositionally biased region" description="Acidic residues" evidence="1">
    <location>
        <begin position="500"/>
        <end position="511"/>
    </location>
</feature>
<keyword evidence="5" id="KW-1185">Reference proteome</keyword>
<dbReference type="InterPro" id="IPR052025">
    <property type="entry name" value="Xyloglucanase_GH74"/>
</dbReference>
<proteinExistence type="predicted"/>
<keyword evidence="2" id="KW-0732">Signal</keyword>
<dbReference type="Gene3D" id="2.130.10.10">
    <property type="entry name" value="YVTN repeat-like/Quinoprotein amine dehydrogenase"/>
    <property type="match status" value="2"/>
</dbReference>
<dbReference type="Proteomes" id="UP000289703">
    <property type="component" value="Unassembled WGS sequence"/>
</dbReference>
<sequence length="960" mass="105695">MKKNLLLSSIFLVALTLSGLAQTKNIVINENTYKKLTAPGVNHVRMAKKADQRKGIIRVKDAPHERLIFEKLITQDPKTGELPANFRERELKFLSDNKNQFRSRTKSQGIDWKQTGPYNVGGRTRALAIDVTNDNIILAGGVTGGMWRSEDGGASWTKTTTTTDHQSVTAVAQDPREGHTDTWYYATGEYSGSAGARGAFYSGAGVFKSENGGKFWEKLPAMDTDDTPIFTETTDICWNISVDPLNGDVYVATYGKIWRLTDGGLTATTVLTSKATNNDKWASTTDVICTPEGIKYATLSSGGTINGLYRSKTGNVGDWENITPENFPESFDRTVLAYAPSNENVLYFLSETPGSGLNDHSLWKLTINGDELMWEDRSLNLPASGTGDRDVSGYTSQNSYDMVIKVAPDDENMVFIGGTNLFRSDDGFATNANPVSVGNPEKDKTKTYWIGGYATINNVSQYDKHHPDQHALAFLNDGKTLLSGHDGGISKTNNYKQTEDSDPSDNGDLEEPDLKPIDWVSLNNGYLTTQAYTVGIDANDLESYEILTGFQDNGTWYTYREDNGIHKQNWIHLGSGDGAYCSMHNNKNAYITSSQKGRIYLNAYNTTDKDWEWARVDPEGINSDSLLFINPYEIDGNNEAIMFYAGGTDIWRNTDIYKITKFSNNAATLGWEKIEGTNITGQISAIKSSILPANLLYFGTSKGKIYKTINSHSSQAATTEITGPSMPEDAYVSSIEVNPANASYVYVTFSNYEVESIFFSKDAGETWTDVSGDLEITKDSKNIGPSVRYLNVVNAENGPVYFAGTSIGLYMTTDLNSNTKWTQVSTDKIGNTVVNMVKTRKDGFVVVGTHGNGIFHANITPGEPTVDPAGPLVGIEDPAEANTKLSIYPNPMENSSRVEFPNENNESYRLIVVDASGRVVRIIENVTNNNVLINREQLKPGIHIINLEGEKIYKGKLIVK</sequence>
<dbReference type="OrthoDB" id="9757947at2"/>
<dbReference type="SUPFAM" id="SSF110296">
    <property type="entry name" value="Oligoxyloglucan reducing end-specific cellobiohydrolase"/>
    <property type="match status" value="2"/>
</dbReference>
<gene>
    <name evidence="4" type="ORF">EO244_04820</name>
</gene>
<evidence type="ECO:0000259" key="3">
    <source>
        <dbReference type="Pfam" id="PF18962"/>
    </source>
</evidence>
<name>A0A4Q1JN95_9BACT</name>
<comment type="caution">
    <text evidence="4">The sequence shown here is derived from an EMBL/GenBank/DDBJ whole genome shotgun (WGS) entry which is preliminary data.</text>
</comment>
<evidence type="ECO:0000256" key="1">
    <source>
        <dbReference type="SAM" id="MobiDB-lite"/>
    </source>
</evidence>
<feature type="signal peptide" evidence="2">
    <location>
        <begin position="1"/>
        <end position="23"/>
    </location>
</feature>
<feature type="region of interest" description="Disordered" evidence="1">
    <location>
        <begin position="486"/>
        <end position="513"/>
    </location>
</feature>
<dbReference type="AlphaFoldDB" id="A0A4Q1JN95"/>
<dbReference type="InterPro" id="IPR026444">
    <property type="entry name" value="Secre_tail"/>
</dbReference>
<feature type="domain" description="Secretion system C-terminal sorting" evidence="3">
    <location>
        <begin position="887"/>
        <end position="959"/>
    </location>
</feature>